<dbReference type="AGR" id="WB:WBGene00019653"/>
<keyword evidence="7" id="KW-1185">Reference proteome</keyword>
<keyword evidence="3 4" id="KW-0378">Hydrolase</keyword>
<dbReference type="HOGENOM" id="CLU_006586_13_3_1"/>
<dbReference type="Pfam" id="PF00135">
    <property type="entry name" value="COesterase"/>
    <property type="match status" value="1"/>
</dbReference>
<comment type="similarity">
    <text evidence="1 4">Belongs to the type-B carboxylesterase/lipase family.</text>
</comment>
<reference evidence="6 7" key="1">
    <citation type="journal article" date="1998" name="Science">
        <title>Genome sequence of the nematode C. elegans: a platform for investigating biology.</title>
        <authorList>
            <consortium name="The C. elegans sequencing consortium"/>
            <person name="Sulson J.E."/>
            <person name="Waterston R."/>
        </authorList>
    </citation>
    <scope>NUCLEOTIDE SEQUENCE [LARGE SCALE GENOMIC DNA]</scope>
    <source>
        <strain evidence="6 7">Bristol N2</strain>
    </source>
</reference>
<name>Q23009_CAEEL</name>
<dbReference type="PaxDb" id="6239-K11G9.2"/>
<organism evidence="6 7">
    <name type="scientific">Caenorhabditis elegans</name>
    <dbReference type="NCBI Taxonomy" id="6239"/>
    <lineage>
        <taxon>Eukaryota</taxon>
        <taxon>Metazoa</taxon>
        <taxon>Ecdysozoa</taxon>
        <taxon>Nematoda</taxon>
        <taxon>Chromadorea</taxon>
        <taxon>Rhabditida</taxon>
        <taxon>Rhabditina</taxon>
        <taxon>Rhabditomorpha</taxon>
        <taxon>Rhabditoidea</taxon>
        <taxon>Rhabditidae</taxon>
        <taxon>Peloderinae</taxon>
        <taxon>Caenorhabditis</taxon>
    </lineage>
</organism>
<feature type="domain" description="Carboxylesterase type B" evidence="5">
    <location>
        <begin position="16"/>
        <end position="522"/>
    </location>
</feature>
<dbReference type="RefSeq" id="NP_504692.3">
    <property type="nucleotide sequence ID" value="NM_072291.5"/>
</dbReference>
<dbReference type="InterPro" id="IPR043187">
    <property type="entry name" value="CM06B1-like"/>
</dbReference>
<dbReference type="KEGG" id="cel:CELE_K11G9.2"/>
<evidence type="ECO:0000313" key="7">
    <source>
        <dbReference type="Proteomes" id="UP000001940"/>
    </source>
</evidence>
<dbReference type="FunCoup" id="Q23009">
    <property type="interactions" value="41"/>
</dbReference>
<evidence type="ECO:0000313" key="8">
    <source>
        <dbReference type="WormBase" id="K11G9.2"/>
    </source>
</evidence>
<dbReference type="Gene3D" id="3.40.50.1820">
    <property type="entry name" value="alpha/beta hydrolase"/>
    <property type="match status" value="1"/>
</dbReference>
<dbReference type="SMR" id="Q23009"/>
<proteinExistence type="evidence at protein level"/>
<dbReference type="WormBase" id="K11G9.2">
    <property type="protein sequence ID" value="CE47443"/>
    <property type="gene ID" value="WBGene00019653"/>
    <property type="gene designation" value="cest-31"/>
</dbReference>
<accession>Q23009</accession>
<dbReference type="UCSC" id="K11G9.2">
    <property type="organism name" value="c. elegans"/>
</dbReference>
<dbReference type="STRING" id="6239.K11G9.2.1"/>
<dbReference type="InterPro" id="IPR002018">
    <property type="entry name" value="CarbesteraseB"/>
</dbReference>
<evidence type="ECO:0000256" key="2">
    <source>
        <dbReference type="ARBA" id="ARBA00022487"/>
    </source>
</evidence>
<dbReference type="InterPro" id="IPR029058">
    <property type="entry name" value="AB_hydrolase_fold"/>
</dbReference>
<evidence type="ECO:0000256" key="1">
    <source>
        <dbReference type="ARBA" id="ARBA00005964"/>
    </source>
</evidence>
<dbReference type="GO" id="GO:0052689">
    <property type="term" value="F:carboxylic ester hydrolase activity"/>
    <property type="evidence" value="ECO:0007669"/>
    <property type="project" value="UniProtKB-KW"/>
</dbReference>
<dbReference type="ESTHER" id="caeel-k11g9.2">
    <property type="family name" value="Carb_B_Nematoda"/>
</dbReference>
<evidence type="ECO:0000256" key="3">
    <source>
        <dbReference type="ARBA" id="ARBA00022801"/>
    </source>
</evidence>
<dbReference type="EC" id="3.1.1.-" evidence="4"/>
<dbReference type="InterPro" id="IPR019826">
    <property type="entry name" value="Carboxylesterase_B_AS"/>
</dbReference>
<sequence length="541" mass="60827">MGGHLSHLKPKPLLNVLNSTCGPVQGNLYRHGNEEVHGYLGIPYAQPPIGILRFKKPVSADVWTETRDCTKYGPRCPPSGMLYENLQLPNTDIPDEANCLSLNVFCPQWEIKQSAKHPVMIFIHGGGFELSASKDYCDYSLSGTLPLKDVIVVTVNYRVGALGFLTTGDDSCRGNFGLWDLTLALKWVSTHISSFGGDPKNVTLFGQSAGAVCADLLNLSPYSRDLFHKLIIMSGSAHVPFAIRTEENQALVCMEYARSRGFSGSGSAELLEFFENLPIEKLLEKTGLKHTVSIDLSFAPNLDGDFFPKPLEELRRETRKKPVIVGMMEDEGLITAFADGDFTTCEENFKRRVESEYRGDVVENPENVQKNIMNFYTNYCDESEERKLVDYIGHSVYNAGVLLSAESLARAGNCVYFYVFDFWNPDGFGPVGSIVPFKGAAHCSELRYIIGEGVYSKFDANEKDLKMMEYMTTMFTNFAKYGNPNIPGVTNWETYTEGSRHFHIDSTDSEMKDSFQENRCQFLKQIQEQSKRYQHIFYGKK</sequence>
<dbReference type="PeptideAtlas" id="Q23009"/>
<dbReference type="GeneID" id="187304"/>
<dbReference type="SUPFAM" id="SSF53474">
    <property type="entry name" value="alpha/beta-Hydrolases"/>
    <property type="match status" value="1"/>
</dbReference>
<dbReference type="eggNOG" id="KOG1516">
    <property type="taxonomic scope" value="Eukaryota"/>
</dbReference>
<dbReference type="EMBL" id="BX284605">
    <property type="protein sequence ID" value="CCD72925.2"/>
    <property type="molecule type" value="Genomic_DNA"/>
</dbReference>
<keyword evidence="9" id="KW-1267">Proteomics identification</keyword>
<evidence type="ECO:0000259" key="5">
    <source>
        <dbReference type="Pfam" id="PF00135"/>
    </source>
</evidence>
<evidence type="ECO:0000256" key="4">
    <source>
        <dbReference type="RuleBase" id="RU361235"/>
    </source>
</evidence>
<evidence type="ECO:0007829" key="9">
    <source>
        <dbReference type="PeptideAtlas" id="Q23009"/>
    </source>
</evidence>
<evidence type="ECO:0000313" key="6">
    <source>
        <dbReference type="EMBL" id="CCD72925.2"/>
    </source>
</evidence>
<dbReference type="CTD" id="187304"/>
<dbReference type="OrthoDB" id="19653at2759"/>
<dbReference type="Proteomes" id="UP000001940">
    <property type="component" value="Chromosome V"/>
</dbReference>
<keyword evidence="2" id="KW-0719">Serine esterase</keyword>
<dbReference type="Bgee" id="WBGene00019653">
    <property type="expression patterns" value="Expressed in adult organism and 1 other cell type or tissue"/>
</dbReference>
<dbReference type="InParanoid" id="Q23009"/>
<dbReference type="AlphaFoldDB" id="Q23009"/>
<dbReference type="PANTHER" id="PTHR45029">
    <property type="entry name" value="CARBOXYLIC ESTER HYDROLASE-RELATED"/>
    <property type="match status" value="1"/>
</dbReference>
<dbReference type="OMA" id="CASRDYC"/>
<protein>
    <recommendedName>
        <fullName evidence="4">Carboxylic ester hydrolase</fullName>
        <ecNumber evidence="4">3.1.1.-</ecNumber>
    </recommendedName>
</protein>
<dbReference type="PROSITE" id="PS00122">
    <property type="entry name" value="CARBOXYLESTERASE_B_1"/>
    <property type="match status" value="1"/>
</dbReference>
<gene>
    <name evidence="6 8" type="primary">cest-31</name>
    <name evidence="6" type="ORF">CELE_K11G9.2</name>
    <name evidence="8" type="ORF">K11G9.2</name>
</gene>
<dbReference type="PhylomeDB" id="Q23009"/>
<dbReference type="PANTHER" id="PTHR45029:SF4">
    <property type="entry name" value="CARBOXYLIC ESTER HYDROLASE"/>
    <property type="match status" value="1"/>
</dbReference>